<feature type="compositionally biased region" description="Gly residues" evidence="2">
    <location>
        <begin position="464"/>
        <end position="474"/>
    </location>
</feature>
<comment type="similarity">
    <text evidence="1">Belongs to the outer membrane factor (OMF) (TC 1.B.17) family.</text>
</comment>
<evidence type="ECO:0000256" key="2">
    <source>
        <dbReference type="SAM" id="MobiDB-lite"/>
    </source>
</evidence>
<organism evidence="4 5">
    <name type="scientific">Rhodopila globiformis</name>
    <name type="common">Rhodopseudomonas globiformis</name>
    <dbReference type="NCBI Taxonomy" id="1071"/>
    <lineage>
        <taxon>Bacteria</taxon>
        <taxon>Pseudomonadati</taxon>
        <taxon>Pseudomonadota</taxon>
        <taxon>Alphaproteobacteria</taxon>
        <taxon>Acetobacterales</taxon>
        <taxon>Acetobacteraceae</taxon>
        <taxon>Rhodopila</taxon>
    </lineage>
</organism>
<dbReference type="RefSeq" id="WP_104518314.1">
    <property type="nucleotide sequence ID" value="NZ_NHRY01000075.1"/>
</dbReference>
<dbReference type="AlphaFoldDB" id="A0A2S6NK81"/>
<accession>A0A2S6NK81</accession>
<dbReference type="SUPFAM" id="SSF56954">
    <property type="entry name" value="Outer membrane efflux proteins (OEP)"/>
    <property type="match status" value="1"/>
</dbReference>
<evidence type="ECO:0000313" key="5">
    <source>
        <dbReference type="Proteomes" id="UP000239724"/>
    </source>
</evidence>
<gene>
    <name evidence="4" type="ORF">CCS01_07925</name>
</gene>
<dbReference type="Gene3D" id="1.20.1600.10">
    <property type="entry name" value="Outer membrane efflux proteins (OEP)"/>
    <property type="match status" value="1"/>
</dbReference>
<evidence type="ECO:0000256" key="3">
    <source>
        <dbReference type="SAM" id="SignalP"/>
    </source>
</evidence>
<evidence type="ECO:0000256" key="1">
    <source>
        <dbReference type="ARBA" id="ARBA00007613"/>
    </source>
</evidence>
<dbReference type="EMBL" id="NHRY01000075">
    <property type="protein sequence ID" value="PPQ35269.1"/>
    <property type="molecule type" value="Genomic_DNA"/>
</dbReference>
<keyword evidence="3" id="KW-0732">Signal</keyword>
<keyword evidence="5" id="KW-1185">Reference proteome</keyword>
<comment type="caution">
    <text evidence="4">The sequence shown here is derived from an EMBL/GenBank/DDBJ whole genome shotgun (WGS) entry which is preliminary data.</text>
</comment>
<feature type="region of interest" description="Disordered" evidence="2">
    <location>
        <begin position="447"/>
        <end position="474"/>
    </location>
</feature>
<dbReference type="Proteomes" id="UP000239724">
    <property type="component" value="Unassembled WGS sequence"/>
</dbReference>
<protein>
    <recommendedName>
        <fullName evidence="6">Transporter</fullName>
    </recommendedName>
</protein>
<dbReference type="OrthoDB" id="9791261at2"/>
<dbReference type="PANTHER" id="PTHR30203">
    <property type="entry name" value="OUTER MEMBRANE CATION EFFLUX PROTEIN"/>
    <property type="match status" value="1"/>
</dbReference>
<feature type="signal peptide" evidence="3">
    <location>
        <begin position="1"/>
        <end position="21"/>
    </location>
</feature>
<name>A0A2S6NK81_RHOGL</name>
<reference evidence="4 5" key="1">
    <citation type="journal article" date="2018" name="Arch. Microbiol.">
        <title>New insights into the metabolic potential of the phototrophic purple bacterium Rhodopila globiformis DSM 161(T) from its draft genome sequence and evidence for a vanadium-dependent nitrogenase.</title>
        <authorList>
            <person name="Imhoff J.F."/>
            <person name="Rahn T."/>
            <person name="Kunzel S."/>
            <person name="Neulinger S.C."/>
        </authorList>
    </citation>
    <scope>NUCLEOTIDE SEQUENCE [LARGE SCALE GENOMIC DNA]</scope>
    <source>
        <strain evidence="4 5">DSM 161</strain>
    </source>
</reference>
<evidence type="ECO:0000313" key="4">
    <source>
        <dbReference type="EMBL" id="PPQ35269.1"/>
    </source>
</evidence>
<dbReference type="PROSITE" id="PS51257">
    <property type="entry name" value="PROKAR_LIPOPROTEIN"/>
    <property type="match status" value="1"/>
</dbReference>
<feature type="chain" id="PRO_5015391883" description="Transporter" evidence="3">
    <location>
        <begin position="22"/>
        <end position="474"/>
    </location>
</feature>
<dbReference type="InterPro" id="IPR010131">
    <property type="entry name" value="MdtP/NodT-like"/>
</dbReference>
<dbReference type="PANTHER" id="PTHR30203:SF24">
    <property type="entry name" value="BLR4935 PROTEIN"/>
    <property type="match status" value="1"/>
</dbReference>
<proteinExistence type="inferred from homology"/>
<evidence type="ECO:0008006" key="6">
    <source>
        <dbReference type="Google" id="ProtNLM"/>
    </source>
</evidence>
<dbReference type="Pfam" id="PF02321">
    <property type="entry name" value="OEP"/>
    <property type="match status" value="2"/>
</dbReference>
<dbReference type="GO" id="GO:0015562">
    <property type="term" value="F:efflux transmembrane transporter activity"/>
    <property type="evidence" value="ECO:0007669"/>
    <property type="project" value="InterPro"/>
</dbReference>
<sequence length="474" mass="50622">MPRRLSQSLSACLALGLTACATDQAKMTRPPPPQLVQDAIGTPSPPLPVSAPLPGLQPATTIARIPEPIGGLTLQRALSLALVGNPALAPYSIEIRAAEARTLQADRPPNPEMDVLGEDIAGTGPAKRALGGSQATLALAQVVELGAKRAKRVRLARWGETLAAWDYETRRLDVFVGTKRAFTDVLAAQRRLKLAEATLRLERQLANAVAERARAGQVSPLEESRAQVLLSGGQVARDKAERELQVTRSRLAAFWGGTQPRFQEALGDLGDVAPVQPLPALQRMAADNPDIARWAAEMNQREARVALEKAKNIPDPRIVVGARRYGYGVGETAFIAGFSIPLTVYSINEGNLRDAQLQVARGQAQQQQVTQQVAAAIAQTHERLTSAYDTVRALRRSTLPAAETTFNGISTGYREGKFSFLEVLDAQRALLDARAQLIDAEAAYQGASADAERLTGQSSRNEPGRGGAGKGAAP</sequence>
<dbReference type="InterPro" id="IPR003423">
    <property type="entry name" value="OMP_efflux"/>
</dbReference>